<dbReference type="RefSeq" id="WP_262396954.1">
    <property type="nucleotide sequence ID" value="NZ_JACRTC010000001.1"/>
</dbReference>
<dbReference type="PANTHER" id="PTHR46558:SF3">
    <property type="entry name" value="TRANSCRIPTIONAL REGULATOR"/>
    <property type="match status" value="1"/>
</dbReference>
<evidence type="ECO:0000313" key="4">
    <source>
        <dbReference type="Proteomes" id="UP000660861"/>
    </source>
</evidence>
<evidence type="ECO:0000313" key="3">
    <source>
        <dbReference type="EMBL" id="MBC8569868.1"/>
    </source>
</evidence>
<keyword evidence="1" id="KW-0238">DNA-binding</keyword>
<dbReference type="Gene3D" id="1.10.260.40">
    <property type="entry name" value="lambda repressor-like DNA-binding domains"/>
    <property type="match status" value="1"/>
</dbReference>
<evidence type="ECO:0000259" key="2">
    <source>
        <dbReference type="PROSITE" id="PS50943"/>
    </source>
</evidence>
<dbReference type="InterPro" id="IPR010982">
    <property type="entry name" value="Lambda_DNA-bd_dom_sf"/>
</dbReference>
<feature type="domain" description="HTH cro/C1-type" evidence="2">
    <location>
        <begin position="26"/>
        <end position="80"/>
    </location>
</feature>
<dbReference type="PANTHER" id="PTHR46558">
    <property type="entry name" value="TRACRIPTIONAL REGULATORY PROTEIN-RELATED-RELATED"/>
    <property type="match status" value="1"/>
</dbReference>
<comment type="caution">
    <text evidence="3">The sequence shown here is derived from an EMBL/GenBank/DDBJ whole genome shotgun (WGS) entry which is preliminary data.</text>
</comment>
<dbReference type="SMART" id="SM00530">
    <property type="entry name" value="HTH_XRE"/>
    <property type="match status" value="1"/>
</dbReference>
<sequence length="158" mass="18372">MEDFELAWGIGQVSADDLKYYFGMRVSDFRRLNGLTQQQLAQKLSVSTSFICKVEQGKKIPTLSHCLDLARCLGVHLNWLFFDISSCSTKPPSELLRLARMARSRRMSVMNQLDKKANACWPTVGKTIENIYGRLMDEPWESPYWKVFAFFFVFEQIR</sequence>
<dbReference type="Proteomes" id="UP000660861">
    <property type="component" value="Unassembled WGS sequence"/>
</dbReference>
<dbReference type="AlphaFoldDB" id="A0A926IB34"/>
<dbReference type="PROSITE" id="PS50943">
    <property type="entry name" value="HTH_CROC1"/>
    <property type="match status" value="1"/>
</dbReference>
<accession>A0A926IB34</accession>
<gene>
    <name evidence="3" type="ORF">H8709_03385</name>
</gene>
<dbReference type="CDD" id="cd00093">
    <property type="entry name" value="HTH_XRE"/>
    <property type="match status" value="1"/>
</dbReference>
<name>A0A926IB34_9FIRM</name>
<keyword evidence="4" id="KW-1185">Reference proteome</keyword>
<dbReference type="Pfam" id="PF01381">
    <property type="entry name" value="HTH_3"/>
    <property type="match status" value="1"/>
</dbReference>
<dbReference type="EMBL" id="JACRTC010000001">
    <property type="protein sequence ID" value="MBC8569868.1"/>
    <property type="molecule type" value="Genomic_DNA"/>
</dbReference>
<dbReference type="GO" id="GO:0003677">
    <property type="term" value="F:DNA binding"/>
    <property type="evidence" value="ECO:0007669"/>
    <property type="project" value="UniProtKB-KW"/>
</dbReference>
<protein>
    <submittedName>
        <fullName evidence="3">Helix-turn-helix transcriptional regulator</fullName>
    </submittedName>
</protein>
<evidence type="ECO:0000256" key="1">
    <source>
        <dbReference type="ARBA" id="ARBA00023125"/>
    </source>
</evidence>
<proteinExistence type="predicted"/>
<reference evidence="3" key="1">
    <citation type="submission" date="2020-08" db="EMBL/GenBank/DDBJ databases">
        <title>Genome public.</title>
        <authorList>
            <person name="Liu C."/>
            <person name="Sun Q."/>
        </authorList>
    </citation>
    <scope>NUCLEOTIDE SEQUENCE</scope>
    <source>
        <strain evidence="3">NSJ-54</strain>
    </source>
</reference>
<dbReference type="SUPFAM" id="SSF47413">
    <property type="entry name" value="lambda repressor-like DNA-binding domains"/>
    <property type="match status" value="1"/>
</dbReference>
<dbReference type="InterPro" id="IPR001387">
    <property type="entry name" value="Cro/C1-type_HTH"/>
</dbReference>
<organism evidence="3 4">
    <name type="scientific">Zongyangia hominis</name>
    <dbReference type="NCBI Taxonomy" id="2763677"/>
    <lineage>
        <taxon>Bacteria</taxon>
        <taxon>Bacillati</taxon>
        <taxon>Bacillota</taxon>
        <taxon>Clostridia</taxon>
        <taxon>Eubacteriales</taxon>
        <taxon>Oscillospiraceae</taxon>
        <taxon>Zongyangia</taxon>
    </lineage>
</organism>